<dbReference type="GO" id="GO:0003700">
    <property type="term" value="F:DNA-binding transcription factor activity"/>
    <property type="evidence" value="ECO:0007669"/>
    <property type="project" value="InterPro"/>
</dbReference>
<reference evidence="2" key="1">
    <citation type="submission" date="2018-05" db="EMBL/GenBank/DDBJ databases">
        <authorList>
            <person name="Lanie J.A."/>
            <person name="Ng W.-L."/>
            <person name="Kazmierczak K.M."/>
            <person name="Andrzejewski T.M."/>
            <person name="Davidsen T.M."/>
            <person name="Wayne K.J."/>
            <person name="Tettelin H."/>
            <person name="Glass J.I."/>
            <person name="Rusch D."/>
            <person name="Podicherti R."/>
            <person name="Tsui H.-C.T."/>
            <person name="Winkler M.E."/>
        </authorList>
    </citation>
    <scope>NUCLEOTIDE SEQUENCE</scope>
</reference>
<dbReference type="NCBIfam" id="TIGR00738">
    <property type="entry name" value="rrf2_super"/>
    <property type="match status" value="1"/>
</dbReference>
<dbReference type="GO" id="GO:0003690">
    <property type="term" value="F:double-stranded DNA binding"/>
    <property type="evidence" value="ECO:0007669"/>
    <property type="project" value="InterPro"/>
</dbReference>
<dbReference type="PROSITE" id="PS01332">
    <property type="entry name" value="HTH_RRF2_1"/>
    <property type="match status" value="1"/>
</dbReference>
<proteinExistence type="predicted"/>
<dbReference type="PROSITE" id="PS51197">
    <property type="entry name" value="HTH_RRF2_2"/>
    <property type="match status" value="1"/>
</dbReference>
<organism evidence="2">
    <name type="scientific">marine metagenome</name>
    <dbReference type="NCBI Taxonomy" id="408172"/>
    <lineage>
        <taxon>unclassified sequences</taxon>
        <taxon>metagenomes</taxon>
        <taxon>ecological metagenomes</taxon>
    </lineage>
</organism>
<dbReference type="InterPro" id="IPR030489">
    <property type="entry name" value="TR_Rrf2-type_CS"/>
</dbReference>
<evidence type="ECO:0000256" key="1">
    <source>
        <dbReference type="ARBA" id="ARBA00023125"/>
    </source>
</evidence>
<evidence type="ECO:0000313" key="2">
    <source>
        <dbReference type="EMBL" id="SVC61499.1"/>
    </source>
</evidence>
<dbReference type="Gene3D" id="1.10.10.10">
    <property type="entry name" value="Winged helix-like DNA-binding domain superfamily/Winged helix DNA-binding domain"/>
    <property type="match status" value="1"/>
</dbReference>
<protein>
    <recommendedName>
        <fullName evidence="3">Fe-S cluster assembly transcriptional regulator IscR</fullName>
    </recommendedName>
</protein>
<gene>
    <name evidence="2" type="ORF">METZ01_LOCUS314353</name>
</gene>
<keyword evidence="1" id="KW-0238">DNA-binding</keyword>
<sequence>MRLTTKGRYAVTAMLDLAMHRAQGPVSLADISQRQAISLSYLEQLFAKLRRVSLVSSVRGPGGGYELLRGSEVIFISEIIDAVSESVDTTRCHGAGDCQDGETCLTHYLWEDLSEQIHSFLEGISLADLVEKNEIKHIAEQQDRKQTIMTENPGGFGEGNDLRIPLSRL</sequence>
<accession>A0A382NJX4</accession>
<dbReference type="GO" id="GO:0005829">
    <property type="term" value="C:cytosol"/>
    <property type="evidence" value="ECO:0007669"/>
    <property type="project" value="TreeGrafter"/>
</dbReference>
<dbReference type="InterPro" id="IPR036390">
    <property type="entry name" value="WH_DNA-bd_sf"/>
</dbReference>
<dbReference type="SUPFAM" id="SSF46785">
    <property type="entry name" value="Winged helix' DNA-binding domain"/>
    <property type="match status" value="1"/>
</dbReference>
<dbReference type="Pfam" id="PF02082">
    <property type="entry name" value="Rrf2"/>
    <property type="match status" value="1"/>
</dbReference>
<dbReference type="AlphaFoldDB" id="A0A382NJX4"/>
<evidence type="ECO:0008006" key="3">
    <source>
        <dbReference type="Google" id="ProtNLM"/>
    </source>
</evidence>
<dbReference type="PANTHER" id="PTHR33221">
    <property type="entry name" value="WINGED HELIX-TURN-HELIX TRANSCRIPTIONAL REGULATOR, RRF2 FAMILY"/>
    <property type="match status" value="1"/>
</dbReference>
<dbReference type="InterPro" id="IPR010242">
    <property type="entry name" value="TF_HTH_IscR"/>
</dbReference>
<dbReference type="InterPro" id="IPR036388">
    <property type="entry name" value="WH-like_DNA-bd_sf"/>
</dbReference>
<dbReference type="InterPro" id="IPR000944">
    <property type="entry name" value="Tscrpt_reg_Rrf2"/>
</dbReference>
<name>A0A382NJX4_9ZZZZ</name>
<dbReference type="PANTHER" id="PTHR33221:SF5">
    <property type="entry name" value="HTH-TYPE TRANSCRIPTIONAL REGULATOR ISCR"/>
    <property type="match status" value="1"/>
</dbReference>
<dbReference type="NCBIfam" id="TIGR02010">
    <property type="entry name" value="IscR"/>
    <property type="match status" value="1"/>
</dbReference>
<dbReference type="FunFam" id="1.10.10.10:FF:000026">
    <property type="entry name" value="HTH-type transcriptional regulator IscR"/>
    <property type="match status" value="1"/>
</dbReference>
<dbReference type="EMBL" id="UINC01101006">
    <property type="protein sequence ID" value="SVC61499.1"/>
    <property type="molecule type" value="Genomic_DNA"/>
</dbReference>